<feature type="domain" description="Integrase catalytic" evidence="1">
    <location>
        <begin position="33"/>
        <end position="210"/>
    </location>
</feature>
<proteinExistence type="predicted"/>
<keyword evidence="3" id="KW-1185">Reference proteome</keyword>
<organism evidence="2 3">
    <name type="scientific">Paspalum notatum var. saurae</name>
    <dbReference type="NCBI Taxonomy" id="547442"/>
    <lineage>
        <taxon>Eukaryota</taxon>
        <taxon>Viridiplantae</taxon>
        <taxon>Streptophyta</taxon>
        <taxon>Embryophyta</taxon>
        <taxon>Tracheophyta</taxon>
        <taxon>Spermatophyta</taxon>
        <taxon>Magnoliopsida</taxon>
        <taxon>Liliopsida</taxon>
        <taxon>Poales</taxon>
        <taxon>Poaceae</taxon>
        <taxon>PACMAD clade</taxon>
        <taxon>Panicoideae</taxon>
        <taxon>Andropogonodae</taxon>
        <taxon>Paspaleae</taxon>
        <taxon>Paspalinae</taxon>
        <taxon>Paspalum</taxon>
    </lineage>
</organism>
<dbReference type="InterPro" id="IPR050951">
    <property type="entry name" value="Retrovirus_Pol_polyprotein"/>
</dbReference>
<dbReference type="Gene3D" id="3.30.420.10">
    <property type="entry name" value="Ribonuclease H-like superfamily/Ribonuclease H"/>
    <property type="match status" value="1"/>
</dbReference>
<accession>A0AAQ3XGP8</accession>
<dbReference type="InterPro" id="IPR012337">
    <property type="entry name" value="RNaseH-like_sf"/>
</dbReference>
<dbReference type="PROSITE" id="PS50994">
    <property type="entry name" value="INTEGRASE"/>
    <property type="match status" value="1"/>
</dbReference>
<dbReference type="InterPro" id="IPR001584">
    <property type="entry name" value="Integrase_cat-core"/>
</dbReference>
<dbReference type="GO" id="GO:0015074">
    <property type="term" value="P:DNA integration"/>
    <property type="evidence" value="ECO:0007669"/>
    <property type="project" value="InterPro"/>
</dbReference>
<dbReference type="InterPro" id="IPR036397">
    <property type="entry name" value="RNaseH_sf"/>
</dbReference>
<dbReference type="PANTHER" id="PTHR37984:SF15">
    <property type="entry name" value="INTEGRASE CATALYTIC DOMAIN-CONTAINING PROTEIN"/>
    <property type="match status" value="1"/>
</dbReference>
<dbReference type="PANTHER" id="PTHR37984">
    <property type="entry name" value="PROTEIN CBG26694"/>
    <property type="match status" value="1"/>
</dbReference>
<dbReference type="EMBL" id="CP144754">
    <property type="protein sequence ID" value="WVZ98173.1"/>
    <property type="molecule type" value="Genomic_DNA"/>
</dbReference>
<sequence>MVWAMKVCRKPYIGCVLFFTSRVTEAVYRTMCVPAPPASRIRLINFDQLVYFSRSRYLLQFGLTLIWISLKGSLGVHGKTVILTVVDRFSKFAHFIPLSHPYTATTVAKAFSAEIVRLHGIPASIVSDWDPVFTSAFWKELFKLSGVSLNMSTAFHPRSMGSPRRLTRSLQCTFGASRVTVRDDGLQWLPWAEFCYNSSFQASLGTSPFE</sequence>
<evidence type="ECO:0000259" key="1">
    <source>
        <dbReference type="PROSITE" id="PS50994"/>
    </source>
</evidence>
<name>A0AAQ3XGP8_PASNO</name>
<gene>
    <name evidence="2" type="ORF">U9M48_043642</name>
</gene>
<evidence type="ECO:0000313" key="3">
    <source>
        <dbReference type="Proteomes" id="UP001341281"/>
    </source>
</evidence>
<dbReference type="GO" id="GO:0003676">
    <property type="term" value="F:nucleic acid binding"/>
    <property type="evidence" value="ECO:0007669"/>
    <property type="project" value="InterPro"/>
</dbReference>
<evidence type="ECO:0000313" key="2">
    <source>
        <dbReference type="EMBL" id="WVZ98173.1"/>
    </source>
</evidence>
<reference evidence="2 3" key="1">
    <citation type="submission" date="2024-02" db="EMBL/GenBank/DDBJ databases">
        <title>High-quality chromosome-scale genome assembly of Pensacola bahiagrass (Paspalum notatum Flugge var. saurae).</title>
        <authorList>
            <person name="Vega J.M."/>
            <person name="Podio M."/>
            <person name="Orjuela J."/>
            <person name="Siena L.A."/>
            <person name="Pessino S.C."/>
            <person name="Combes M.C."/>
            <person name="Mariac C."/>
            <person name="Albertini E."/>
            <person name="Pupilli F."/>
            <person name="Ortiz J.P.A."/>
            <person name="Leblanc O."/>
        </authorList>
    </citation>
    <scope>NUCLEOTIDE SEQUENCE [LARGE SCALE GENOMIC DNA]</scope>
    <source>
        <strain evidence="2">R1</strain>
        <tissue evidence="2">Leaf</tissue>
    </source>
</reference>
<dbReference type="Proteomes" id="UP001341281">
    <property type="component" value="Chromosome 10"/>
</dbReference>
<protein>
    <recommendedName>
        <fullName evidence="1">Integrase catalytic domain-containing protein</fullName>
    </recommendedName>
</protein>
<dbReference type="AlphaFoldDB" id="A0AAQ3XGP8"/>
<dbReference type="SUPFAM" id="SSF53098">
    <property type="entry name" value="Ribonuclease H-like"/>
    <property type="match status" value="1"/>
</dbReference>